<feature type="transmembrane region" description="Helical" evidence="5">
    <location>
        <begin position="133"/>
        <end position="151"/>
    </location>
</feature>
<evidence type="ECO:0000256" key="4">
    <source>
        <dbReference type="ARBA" id="ARBA00023136"/>
    </source>
</evidence>
<name>A0ABW9KUG6_XANCT</name>
<accession>A0ABW9KUG6</accession>
<proteinExistence type="predicted"/>
<dbReference type="PANTHER" id="PTHR23501">
    <property type="entry name" value="MAJOR FACILITATOR SUPERFAMILY"/>
    <property type="match status" value="1"/>
</dbReference>
<keyword evidence="4 5" id="KW-0472">Membrane</keyword>
<dbReference type="Pfam" id="PF07690">
    <property type="entry name" value="MFS_1"/>
    <property type="match status" value="1"/>
</dbReference>
<keyword evidence="8" id="KW-1185">Reference proteome</keyword>
<comment type="subcellular location">
    <subcellularLocation>
        <location evidence="1">Membrane</location>
        <topology evidence="1">Multi-pass membrane protein</topology>
    </subcellularLocation>
</comment>
<keyword evidence="2 5" id="KW-0812">Transmembrane</keyword>
<feature type="transmembrane region" description="Helical" evidence="5">
    <location>
        <begin position="445"/>
        <end position="464"/>
    </location>
</feature>
<feature type="transmembrane region" description="Helical" evidence="5">
    <location>
        <begin position="231"/>
        <end position="249"/>
    </location>
</feature>
<dbReference type="EMBL" id="JBKAMQ010000002">
    <property type="protein sequence ID" value="MFN6507440.1"/>
    <property type="molecule type" value="Genomic_DNA"/>
</dbReference>
<feature type="domain" description="Major facilitator superfamily (MFS) profile" evidence="6">
    <location>
        <begin position="4"/>
        <end position="467"/>
    </location>
</feature>
<dbReference type="InterPro" id="IPR036259">
    <property type="entry name" value="MFS_trans_sf"/>
</dbReference>
<evidence type="ECO:0000313" key="7">
    <source>
        <dbReference type="EMBL" id="MFN6507440.1"/>
    </source>
</evidence>
<evidence type="ECO:0000256" key="1">
    <source>
        <dbReference type="ARBA" id="ARBA00004141"/>
    </source>
</evidence>
<evidence type="ECO:0000256" key="3">
    <source>
        <dbReference type="ARBA" id="ARBA00022989"/>
    </source>
</evidence>
<keyword evidence="3 5" id="KW-1133">Transmembrane helix</keyword>
<dbReference type="Gene3D" id="1.20.1720.10">
    <property type="entry name" value="Multidrug resistance protein D"/>
    <property type="match status" value="1"/>
</dbReference>
<evidence type="ECO:0000259" key="6">
    <source>
        <dbReference type="PROSITE" id="PS50850"/>
    </source>
</evidence>
<dbReference type="PROSITE" id="PS50850">
    <property type="entry name" value="MFS"/>
    <property type="match status" value="1"/>
</dbReference>
<feature type="transmembrane region" description="Helical" evidence="5">
    <location>
        <begin position="41"/>
        <end position="60"/>
    </location>
</feature>
<gene>
    <name evidence="7" type="ORF">ACK3FC_09445</name>
</gene>
<feature type="transmembrane region" description="Helical" evidence="5">
    <location>
        <begin position="261"/>
        <end position="286"/>
    </location>
</feature>
<feature type="transmembrane region" description="Helical" evidence="5">
    <location>
        <begin position="355"/>
        <end position="378"/>
    </location>
</feature>
<reference evidence="7 8" key="1">
    <citation type="submission" date="2024-12" db="EMBL/GenBank/DDBJ databases">
        <authorList>
            <person name="Alaofin S."/>
            <person name="Velasco D."/>
            <person name="Li D."/>
            <person name="Baldwin T."/>
            <person name="Liu Z."/>
            <person name="Schachterle J.K."/>
        </authorList>
    </citation>
    <scope>NUCLEOTIDE SEQUENCE [LARGE SCALE GENOMIC DNA]</scope>
    <source>
        <strain evidence="7 8">B1</strain>
    </source>
</reference>
<feature type="transmembrane region" description="Helical" evidence="5">
    <location>
        <begin position="157"/>
        <end position="179"/>
    </location>
</feature>
<protein>
    <submittedName>
        <fullName evidence="7">MFS transporter</fullName>
    </submittedName>
</protein>
<dbReference type="InterPro" id="IPR011701">
    <property type="entry name" value="MFS"/>
</dbReference>
<sequence length="472" mass="48684">MAFPVVLLGSLVLLGGLDQSMLVVAIPAIGREFTSSVEPGLVVSSYAVAAAISVPCFGALANRLGAWPSLGFALTVFLAGSAACALSQFFPALVAARALQGAGAGGMGTGAQLVAVERMSVADRAWLQSSMSLVILLSGALGPILGVGILKHASWRAFFWLNVPILLSQLILLICYFGLPTRSRHAAVSASFDYVGMLIFASFSLSLLAASSRIGGHTSFSGFAGFPVKPPIYSLISLASLVALLTRGMQSTTAFIPVRAVGLQVWGLAAYSFLHVGLITALPLAMTMAFTDTGKHGSLAPALFAFTAAVPAGALVSGIRIRAGSQPIVLITSGALLQAIGLEVAIYLLDGRTMIWTWGIAIAGFAAGISMPATMISAQQCAPYPQEKSATYLIACCRSMGAGCAAVIFSWAPTADHVRPEQAGLGLDLAPLHAALGPAFARAEFAAQTAALWAILLFAIQVQWGTRTGADD</sequence>
<evidence type="ECO:0000256" key="2">
    <source>
        <dbReference type="ARBA" id="ARBA00022692"/>
    </source>
</evidence>
<comment type="caution">
    <text evidence="7">The sequence shown here is derived from an EMBL/GenBank/DDBJ whole genome shotgun (WGS) entry which is preliminary data.</text>
</comment>
<feature type="transmembrane region" description="Helical" evidence="5">
    <location>
        <begin position="72"/>
        <end position="96"/>
    </location>
</feature>
<dbReference type="InterPro" id="IPR020846">
    <property type="entry name" value="MFS_dom"/>
</dbReference>
<dbReference type="PANTHER" id="PTHR23501:SF197">
    <property type="entry name" value="COMD"/>
    <property type="match status" value="1"/>
</dbReference>
<feature type="transmembrane region" description="Helical" evidence="5">
    <location>
        <begin position="298"/>
        <end position="316"/>
    </location>
</feature>
<dbReference type="Proteomes" id="UP001635788">
    <property type="component" value="Unassembled WGS sequence"/>
</dbReference>
<feature type="transmembrane region" description="Helical" evidence="5">
    <location>
        <begin position="102"/>
        <end position="121"/>
    </location>
</feature>
<feature type="transmembrane region" description="Helical" evidence="5">
    <location>
        <begin position="390"/>
        <end position="412"/>
    </location>
</feature>
<evidence type="ECO:0000313" key="8">
    <source>
        <dbReference type="Proteomes" id="UP001635788"/>
    </source>
</evidence>
<dbReference type="RefSeq" id="WP_269112996.1">
    <property type="nucleotide sequence ID" value="NZ_JBKAMQ010000002.1"/>
</dbReference>
<dbReference type="SUPFAM" id="SSF103473">
    <property type="entry name" value="MFS general substrate transporter"/>
    <property type="match status" value="1"/>
</dbReference>
<evidence type="ECO:0000256" key="5">
    <source>
        <dbReference type="SAM" id="Phobius"/>
    </source>
</evidence>
<feature type="transmembrane region" description="Helical" evidence="5">
    <location>
        <begin position="328"/>
        <end position="349"/>
    </location>
</feature>
<organism evidence="7 8">
    <name type="scientific">Xanthomonas translucens pv. translucens</name>
    <dbReference type="NCBI Taxonomy" id="134875"/>
    <lineage>
        <taxon>Bacteria</taxon>
        <taxon>Pseudomonadati</taxon>
        <taxon>Pseudomonadota</taxon>
        <taxon>Gammaproteobacteria</taxon>
        <taxon>Lysobacterales</taxon>
        <taxon>Lysobacteraceae</taxon>
        <taxon>Xanthomonas</taxon>
        <taxon>Xanthomonas translucens group</taxon>
    </lineage>
</organism>
<feature type="transmembrane region" description="Helical" evidence="5">
    <location>
        <begin position="191"/>
        <end position="211"/>
    </location>
</feature>